<reference evidence="2 3" key="1">
    <citation type="submission" date="2019-06" db="EMBL/GenBank/DDBJ databases">
        <title>Sequencing the genomes of 1000 actinobacteria strains.</title>
        <authorList>
            <person name="Klenk H.-P."/>
        </authorList>
    </citation>
    <scope>NUCLEOTIDE SEQUENCE [LARGE SCALE GENOMIC DNA]</scope>
    <source>
        <strain evidence="2 3">DSM 41649</strain>
    </source>
</reference>
<comment type="caution">
    <text evidence="2">The sequence shown here is derived from an EMBL/GenBank/DDBJ whole genome shotgun (WGS) entry which is preliminary data.</text>
</comment>
<accession>A0A561F1E1</accession>
<evidence type="ECO:0000256" key="1">
    <source>
        <dbReference type="SAM" id="MobiDB-lite"/>
    </source>
</evidence>
<evidence type="ECO:0000313" key="2">
    <source>
        <dbReference type="EMBL" id="TWE21680.1"/>
    </source>
</evidence>
<sequence>MPPDQPSVRPQQGLCACAQGIDWLDEMIREMEEEAQGDDPPRTTKAPSGPV</sequence>
<gene>
    <name evidence="2" type="ORF">FB465_6879</name>
</gene>
<protein>
    <submittedName>
        <fullName evidence="2">Uncharacterized protein</fullName>
    </submittedName>
</protein>
<dbReference type="EMBL" id="VIVR01000001">
    <property type="protein sequence ID" value="TWE21680.1"/>
    <property type="molecule type" value="Genomic_DNA"/>
</dbReference>
<evidence type="ECO:0000313" key="3">
    <source>
        <dbReference type="Proteomes" id="UP000318416"/>
    </source>
</evidence>
<keyword evidence="3" id="KW-1185">Reference proteome</keyword>
<feature type="region of interest" description="Disordered" evidence="1">
    <location>
        <begin position="29"/>
        <end position="51"/>
    </location>
</feature>
<proteinExistence type="predicted"/>
<name>A0A561F1E1_9ACTN</name>
<organism evidence="2 3">
    <name type="scientific">Kitasatospora atroaurantiaca</name>
    <dbReference type="NCBI Taxonomy" id="285545"/>
    <lineage>
        <taxon>Bacteria</taxon>
        <taxon>Bacillati</taxon>
        <taxon>Actinomycetota</taxon>
        <taxon>Actinomycetes</taxon>
        <taxon>Kitasatosporales</taxon>
        <taxon>Streptomycetaceae</taxon>
        <taxon>Kitasatospora</taxon>
    </lineage>
</organism>
<dbReference type="AlphaFoldDB" id="A0A561F1E1"/>
<dbReference type="Proteomes" id="UP000318416">
    <property type="component" value="Unassembled WGS sequence"/>
</dbReference>